<keyword evidence="5" id="KW-1185">Reference proteome</keyword>
<dbReference type="EC" id="5.3.1.6" evidence="2"/>
<dbReference type="PANTHER" id="PTHR11934">
    <property type="entry name" value="RIBOSE-5-PHOSPHATE ISOMERASE"/>
    <property type="match status" value="1"/>
</dbReference>
<dbReference type="NCBIfam" id="NF001924">
    <property type="entry name" value="PRK00702.1"/>
    <property type="match status" value="1"/>
</dbReference>
<gene>
    <name evidence="4" type="ORF">AFUS01_LOCUS44756</name>
</gene>
<dbReference type="Pfam" id="PF06026">
    <property type="entry name" value="Rib_5-P_isom_A"/>
    <property type="match status" value="1"/>
</dbReference>
<comment type="catalytic activity">
    <reaction evidence="1">
        <text>aldehydo-D-ribose 5-phosphate = D-ribulose 5-phosphate</text>
        <dbReference type="Rhea" id="RHEA:14657"/>
        <dbReference type="ChEBI" id="CHEBI:58121"/>
        <dbReference type="ChEBI" id="CHEBI:58273"/>
        <dbReference type="EC" id="5.3.1.6"/>
    </reaction>
</comment>
<evidence type="ECO:0000256" key="1">
    <source>
        <dbReference type="ARBA" id="ARBA00001713"/>
    </source>
</evidence>
<comment type="caution">
    <text evidence="4">The sequence shown here is derived from an EMBL/GenBank/DDBJ whole genome shotgun (WGS) entry which is preliminary data.</text>
</comment>
<name>A0A8J2LH48_9HEXA</name>
<dbReference type="Proteomes" id="UP000708208">
    <property type="component" value="Unassembled WGS sequence"/>
</dbReference>
<dbReference type="NCBIfam" id="TIGR00021">
    <property type="entry name" value="rpiA"/>
    <property type="match status" value="1"/>
</dbReference>
<dbReference type="GO" id="GO:0006014">
    <property type="term" value="P:D-ribose metabolic process"/>
    <property type="evidence" value="ECO:0007669"/>
    <property type="project" value="TreeGrafter"/>
</dbReference>
<keyword evidence="3" id="KW-0413">Isomerase</keyword>
<accession>A0A8J2LH48</accession>
<evidence type="ECO:0000313" key="4">
    <source>
        <dbReference type="EMBL" id="CAG7835383.1"/>
    </source>
</evidence>
<proteinExistence type="inferred from homology"/>
<dbReference type="InterPro" id="IPR004788">
    <property type="entry name" value="Ribose5P_isomerase_type_A"/>
</dbReference>
<protein>
    <recommendedName>
        <fullName evidence="2">ribose-5-phosphate isomerase</fullName>
        <ecNumber evidence="2">5.3.1.6</ecNumber>
    </recommendedName>
</protein>
<dbReference type="GO" id="GO:0009052">
    <property type="term" value="P:pentose-phosphate shunt, non-oxidative branch"/>
    <property type="evidence" value="ECO:0007669"/>
    <property type="project" value="InterPro"/>
</dbReference>
<dbReference type="OrthoDB" id="1555531at2759"/>
<dbReference type="InterPro" id="IPR020672">
    <property type="entry name" value="Ribose5P_isomerase_typA_subgr"/>
</dbReference>
<dbReference type="FunFam" id="3.40.50.1360:FF:000001">
    <property type="entry name" value="Ribose-5-phosphate isomerase A"/>
    <property type="match status" value="1"/>
</dbReference>
<dbReference type="HAMAP" id="MF_00170">
    <property type="entry name" value="Rib_5P_isom_A"/>
    <property type="match status" value="1"/>
</dbReference>
<dbReference type="EMBL" id="CAJVCH010570617">
    <property type="protein sequence ID" value="CAG7835383.1"/>
    <property type="molecule type" value="Genomic_DNA"/>
</dbReference>
<sequence length="311" mass="34224">MSFRSYEIPTQHRVSVEGSWGCDSCSGFYRNGSYIMKLEHSISRKHRSDLETRLVSCVGFTMSARGLIEQAKRLAARRAVDDHIKDGQIVGIGSGSTVVYVAQRLAERVKEEGLNVTCIPTSFQAKNLIIDNNLALSDLDVHSKIDVTIDGCDECDADLNLIKGGGGCLLQEKIVAAASDKLIIVADYTKDSVYLGEQWKKGIPLEISSIGWKVVERKLNDLSIAWGSKTGLASVRMAIKKMGPVVTDNSNFIIDFNIGDLEEELRLKLPPKEIEVQLKSIPGILETGLFVKMAKQVYFGQNDGSVKTRAQ</sequence>
<dbReference type="GO" id="GO:0005737">
    <property type="term" value="C:cytoplasm"/>
    <property type="evidence" value="ECO:0007669"/>
    <property type="project" value="TreeGrafter"/>
</dbReference>
<dbReference type="PANTHER" id="PTHR11934:SF0">
    <property type="entry name" value="RIBOSE-5-PHOSPHATE ISOMERASE"/>
    <property type="match status" value="1"/>
</dbReference>
<organism evidence="4 5">
    <name type="scientific">Allacma fusca</name>
    <dbReference type="NCBI Taxonomy" id="39272"/>
    <lineage>
        <taxon>Eukaryota</taxon>
        <taxon>Metazoa</taxon>
        <taxon>Ecdysozoa</taxon>
        <taxon>Arthropoda</taxon>
        <taxon>Hexapoda</taxon>
        <taxon>Collembola</taxon>
        <taxon>Symphypleona</taxon>
        <taxon>Sminthuridae</taxon>
        <taxon>Allacma</taxon>
    </lineage>
</organism>
<dbReference type="AlphaFoldDB" id="A0A8J2LH48"/>
<dbReference type="GO" id="GO:0004751">
    <property type="term" value="F:ribose-5-phosphate isomerase activity"/>
    <property type="evidence" value="ECO:0007669"/>
    <property type="project" value="UniProtKB-EC"/>
</dbReference>
<evidence type="ECO:0000313" key="5">
    <source>
        <dbReference type="Proteomes" id="UP000708208"/>
    </source>
</evidence>
<evidence type="ECO:0000256" key="2">
    <source>
        <dbReference type="ARBA" id="ARBA00011959"/>
    </source>
</evidence>
<dbReference type="CDD" id="cd01398">
    <property type="entry name" value="RPI_A"/>
    <property type="match status" value="1"/>
</dbReference>
<evidence type="ECO:0000256" key="3">
    <source>
        <dbReference type="ARBA" id="ARBA00023235"/>
    </source>
</evidence>
<reference evidence="4" key="1">
    <citation type="submission" date="2021-06" db="EMBL/GenBank/DDBJ databases">
        <authorList>
            <person name="Hodson N. C."/>
            <person name="Mongue J. A."/>
            <person name="Jaron S. K."/>
        </authorList>
    </citation>
    <scope>NUCLEOTIDE SEQUENCE</scope>
</reference>